<reference evidence="2 3" key="1">
    <citation type="journal article" date="2015" name="BMC Genomics">
        <title>Insights from the genome of Ophiocordyceps polyrhachis-furcata to pathogenicity and host specificity in insect fungi.</title>
        <authorList>
            <person name="Wichadakul D."/>
            <person name="Kobmoo N."/>
            <person name="Ingsriswang S."/>
            <person name="Tangphatsornruang S."/>
            <person name="Chantasingh D."/>
            <person name="Luangsa-ard J.J."/>
            <person name="Eurwilaichitr L."/>
        </authorList>
    </citation>
    <scope>NUCLEOTIDE SEQUENCE [LARGE SCALE GENOMIC DNA]</scope>
    <source>
        <strain evidence="2 3">BCC 54312</strain>
    </source>
</reference>
<gene>
    <name evidence="2" type="ORF">L249_3971</name>
</gene>
<dbReference type="EMBL" id="LKCN02000014">
    <property type="protein sequence ID" value="RCI09698.1"/>
    <property type="molecule type" value="Genomic_DNA"/>
</dbReference>
<dbReference type="Proteomes" id="UP000253664">
    <property type="component" value="Unassembled WGS sequence"/>
</dbReference>
<feature type="region of interest" description="Disordered" evidence="1">
    <location>
        <begin position="451"/>
        <end position="473"/>
    </location>
</feature>
<organism evidence="2 3">
    <name type="scientific">Ophiocordyceps polyrhachis-furcata BCC 54312</name>
    <dbReference type="NCBI Taxonomy" id="1330021"/>
    <lineage>
        <taxon>Eukaryota</taxon>
        <taxon>Fungi</taxon>
        <taxon>Dikarya</taxon>
        <taxon>Ascomycota</taxon>
        <taxon>Pezizomycotina</taxon>
        <taxon>Sordariomycetes</taxon>
        <taxon>Hypocreomycetidae</taxon>
        <taxon>Hypocreales</taxon>
        <taxon>Ophiocordycipitaceae</taxon>
        <taxon>Ophiocordyceps</taxon>
    </lineage>
</organism>
<evidence type="ECO:0000313" key="3">
    <source>
        <dbReference type="Proteomes" id="UP000253664"/>
    </source>
</evidence>
<proteinExistence type="predicted"/>
<dbReference type="AlphaFoldDB" id="A0A367L5M0"/>
<protein>
    <submittedName>
        <fullName evidence="2">Uncharacterized protein</fullName>
    </submittedName>
</protein>
<sequence>MLSSSYWQHASTHDREEAAVIGKSPRPAFLIIRGRGCRCLMLPAASRRIASPAARREADGRRDTDSADLLQEIERLKRMNQYLQQIVSDLEGKPLPDDEIEKRFESVYDAMQVWITNIEYDYAIQHLDFQRLLYDVFERGTESGFLHKLGLRNNEDDLLWSGKHAAYERMEWLKRHSSCIQVVLFRLLWWSLYNSVFNKSYPLGMVREVERGLDLAWNQIGDESNDSISRAMTCKAFTMNAFTATTSFNENKKQKMNKFLVKTCESILSQVPIQSSIWKKHLPYLEESVVRPAVELKQALTCSSIGYQIREPKELLLRQCDLRDAKIRRCKLMDASTLSEFKPSCGAVFVMACACPGIYKGSEDEEGVSIVEPVLIVCEKDPALAPRRAPRSLSLKARYRDVPDPSVEPRSPEARRLGWSYSFPRWAMPKVLLTLSDGYPNRARVAKGRLGSKAGGVPEAGPASTFPYHENEDDDRLLQRPNAYDDVGMDMRDWEYRGSEANGVRAPEGRIVIHL</sequence>
<keyword evidence="3" id="KW-1185">Reference proteome</keyword>
<evidence type="ECO:0000313" key="2">
    <source>
        <dbReference type="EMBL" id="RCI09698.1"/>
    </source>
</evidence>
<name>A0A367L5M0_9HYPO</name>
<comment type="caution">
    <text evidence="2">The sequence shown here is derived from an EMBL/GenBank/DDBJ whole genome shotgun (WGS) entry which is preliminary data.</text>
</comment>
<accession>A0A367L5M0</accession>
<evidence type="ECO:0000256" key="1">
    <source>
        <dbReference type="SAM" id="MobiDB-lite"/>
    </source>
</evidence>
<dbReference type="OrthoDB" id="4868352at2759"/>